<dbReference type="AlphaFoldDB" id="A0A1B2HF97"/>
<dbReference type="STRING" id="1586287.BBK82_10225"/>
<dbReference type="OrthoDB" id="2528990at2"/>
<dbReference type="RefSeq" id="WP_065914785.1">
    <property type="nucleotide sequence ID" value="NZ_CP016793.1"/>
</dbReference>
<dbReference type="Proteomes" id="UP000093053">
    <property type="component" value="Chromosome"/>
</dbReference>
<reference evidence="1 2" key="1">
    <citation type="submission" date="2016-07" db="EMBL/GenBank/DDBJ databases">
        <title>Complete genome sequence of the Lentzea guizhouensis DHS C013.</title>
        <authorList>
            <person name="Cao C."/>
        </authorList>
    </citation>
    <scope>NUCLEOTIDE SEQUENCE [LARGE SCALE GENOMIC DNA]</scope>
    <source>
        <strain evidence="1 2">DHS C013</strain>
    </source>
</reference>
<keyword evidence="2" id="KW-1185">Reference proteome</keyword>
<proteinExistence type="predicted"/>
<dbReference type="EMBL" id="CP016793">
    <property type="protein sequence ID" value="ANZ36382.1"/>
    <property type="molecule type" value="Genomic_DNA"/>
</dbReference>
<organism evidence="1 2">
    <name type="scientific">Lentzea guizhouensis</name>
    <dbReference type="NCBI Taxonomy" id="1586287"/>
    <lineage>
        <taxon>Bacteria</taxon>
        <taxon>Bacillati</taxon>
        <taxon>Actinomycetota</taxon>
        <taxon>Actinomycetes</taxon>
        <taxon>Pseudonocardiales</taxon>
        <taxon>Pseudonocardiaceae</taxon>
        <taxon>Lentzea</taxon>
    </lineage>
</organism>
<gene>
    <name evidence="1" type="ORF">BBK82_10225</name>
</gene>
<protein>
    <submittedName>
        <fullName evidence="1">Uncharacterized protein</fullName>
    </submittedName>
</protein>
<sequence>MGQRANYAVVGEPHLYSSRHAAISLLEDFAAGPDEALAFVRAQDRTDDWWDDIWCEGAAVIDPADHVLLLFTWHHDGVVDRARHLAGIRAAWEGWRVRWAYGGVEDVVAYLGIDRLTVRTERHRPVLRPGAADDLDLTTCLLTVRNGDGLRAYRVAHLFCEPLWAGPELLDVLAAERTVSSWERLSKDDVGPDLGVHIDLARRELGFWTATTYNGSLADIAACWPGWRVEFWEDRHEEHTRRCGADFAMYRFEGTS</sequence>
<dbReference type="KEGG" id="led:BBK82_10225"/>
<name>A0A1B2HF97_9PSEU</name>
<accession>A0A1B2HF97</accession>
<evidence type="ECO:0000313" key="2">
    <source>
        <dbReference type="Proteomes" id="UP000093053"/>
    </source>
</evidence>
<evidence type="ECO:0000313" key="1">
    <source>
        <dbReference type="EMBL" id="ANZ36382.1"/>
    </source>
</evidence>